<keyword evidence="2" id="KW-1133">Transmembrane helix</keyword>
<feature type="domain" description="Mce/MlaD" evidence="3">
    <location>
        <begin position="50"/>
        <end position="120"/>
    </location>
</feature>
<keyword evidence="2" id="KW-0472">Membrane</keyword>
<keyword evidence="5" id="KW-1185">Reference proteome</keyword>
<dbReference type="AlphaFoldDB" id="A0A439DVC1"/>
<dbReference type="RefSeq" id="WP_128108407.1">
    <property type="nucleotide sequence ID" value="NZ_ATDN01000012.1"/>
</dbReference>
<protein>
    <submittedName>
        <fullName evidence="4">Mammalian cell entry protein</fullName>
    </submittedName>
</protein>
<keyword evidence="2" id="KW-0812">Transmembrane</keyword>
<dbReference type="GO" id="GO:0005576">
    <property type="term" value="C:extracellular region"/>
    <property type="evidence" value="ECO:0007669"/>
    <property type="project" value="TreeGrafter"/>
</dbReference>
<dbReference type="Proteomes" id="UP000287177">
    <property type="component" value="Unassembled WGS sequence"/>
</dbReference>
<feature type="transmembrane region" description="Helical" evidence="2">
    <location>
        <begin position="16"/>
        <end position="36"/>
    </location>
</feature>
<dbReference type="InterPro" id="IPR003399">
    <property type="entry name" value="Mce/MlaD"/>
</dbReference>
<name>A0A439DVC1_9MYCO</name>
<accession>A0A439DVC1</accession>
<evidence type="ECO:0000313" key="4">
    <source>
        <dbReference type="EMBL" id="RWA20976.1"/>
    </source>
</evidence>
<evidence type="ECO:0000256" key="2">
    <source>
        <dbReference type="SAM" id="Phobius"/>
    </source>
</evidence>
<dbReference type="PANTHER" id="PTHR33371:SF16">
    <property type="entry name" value="MCE-FAMILY PROTEIN MCE3F"/>
    <property type="match status" value="1"/>
</dbReference>
<reference evidence="4 5" key="1">
    <citation type="submission" date="2013-06" db="EMBL/GenBank/DDBJ databases">
        <title>The draft sequence of the Mycobacterium elephantis genome.</title>
        <authorList>
            <person name="Pettersson F.B."/>
            <person name="Das S."/>
            <person name="Dasgupta S."/>
            <person name="Bhattacharya A."/>
            <person name="Kirsebom L.A."/>
        </authorList>
    </citation>
    <scope>NUCLEOTIDE SEQUENCE [LARGE SCALE GENOMIC DNA]</scope>
    <source>
        <strain evidence="4 5">DSM 44368</strain>
    </source>
</reference>
<organism evidence="4 5">
    <name type="scientific">Mycolicibacterium elephantis DSM 44368</name>
    <dbReference type="NCBI Taxonomy" id="1335622"/>
    <lineage>
        <taxon>Bacteria</taxon>
        <taxon>Bacillati</taxon>
        <taxon>Actinomycetota</taxon>
        <taxon>Actinomycetes</taxon>
        <taxon>Mycobacteriales</taxon>
        <taxon>Mycobacteriaceae</taxon>
        <taxon>Mycolicibacterium</taxon>
    </lineage>
</organism>
<proteinExistence type="predicted"/>
<feature type="region of interest" description="Disordered" evidence="1">
    <location>
        <begin position="360"/>
        <end position="416"/>
    </location>
</feature>
<dbReference type="PANTHER" id="PTHR33371">
    <property type="entry name" value="INTERMEMBRANE PHOSPHOLIPID TRANSPORT SYSTEM BINDING PROTEIN MLAD-RELATED"/>
    <property type="match status" value="1"/>
</dbReference>
<evidence type="ECO:0000256" key="1">
    <source>
        <dbReference type="SAM" id="MobiDB-lite"/>
    </source>
</evidence>
<dbReference type="EMBL" id="ATDN01000012">
    <property type="protein sequence ID" value="RWA20976.1"/>
    <property type="molecule type" value="Genomic_DNA"/>
</dbReference>
<gene>
    <name evidence="4" type="ORF">MELE44368_03205</name>
</gene>
<evidence type="ECO:0000313" key="5">
    <source>
        <dbReference type="Proteomes" id="UP000287177"/>
    </source>
</evidence>
<feature type="compositionally biased region" description="Pro residues" evidence="1">
    <location>
        <begin position="407"/>
        <end position="416"/>
    </location>
</feature>
<sequence>MRQLLNALRWARLRRLGLSAFALATMFVVGVVYLLFGTLRLDPISTAAVVRVHLDQTGGLLPGQDVTLRGVPVGRVRAIELSDTGAVAVAEIRPGTRIPADTEVRVSALSPAGEQYLDFRADRNDGPYLADGAVIDSDRTRTPVTLAKLLGDLDGTLEQIDTGRLSGVLDELRVGPEGADKLAAILDGGTFLVSTLDSVLPQTVSLVRNSKVMLSTVRDVSPGMAETSNDLAQIFAGAERMEGGYRTLLDRGPEAFSGIDAVIADNSPTMVQLLGNLTTVSQLVYLRVPALEEFFFPKYREGSALEAVGSTFRDGGVWGAVSLYSRYGCDYNLPKAPPTLTDFPEPFLYTYCPNPDPKYLVRGARNAPRPPGDDTAGPPPGAHPLQRADPVPTGRFTIPTPYGGPFLPLPPPPSGP</sequence>
<comment type="caution">
    <text evidence="4">The sequence shown here is derived from an EMBL/GenBank/DDBJ whole genome shotgun (WGS) entry which is preliminary data.</text>
</comment>
<dbReference type="Pfam" id="PF02470">
    <property type="entry name" value="MlaD"/>
    <property type="match status" value="1"/>
</dbReference>
<evidence type="ECO:0000259" key="3">
    <source>
        <dbReference type="Pfam" id="PF02470"/>
    </source>
</evidence>
<dbReference type="InterPro" id="IPR052336">
    <property type="entry name" value="MlaD_Phospholipid_Transporter"/>
</dbReference>